<evidence type="ECO:0000256" key="2">
    <source>
        <dbReference type="SAM" id="Phobius"/>
    </source>
</evidence>
<feature type="region of interest" description="Disordered" evidence="1">
    <location>
        <begin position="546"/>
        <end position="658"/>
    </location>
</feature>
<sequence>MTASARMVMARVALSTLNRTTGMNGTATSVHQTETDETGAAGNSTSNLISNLVFAESKSVRTSTIILATFNILAAFATACRILYDCHRASRRCSKSFRIWKLCSSSLHPAETFPMVLVVGIALQGLVFAGTQGEGLSSLFVEDVCGLIAQFMWPALFIVPLIQVVFGIECAIRSLRSTPFQARGKWDVPICLGVIMVSLVGVWIPSHIWTQPRSCFASLVWFVAGFGQLGFILLCIAAGLMIAATTTIFIRLSTVNVMDPHQRMAASRMVYHLVLGILSLAFVIPFFFSLIGDAGDLKLAMMATVVLNLSGLLSGLLHLFLRSNAAATSIAPIELEAQVAAGKDVESRASRAGSETSLIGFEKRRGVSISMESFGIPSYRATANHDEAETRAGPAVAARSHTRDSSYYFFPREVDGATKAGQYRESDDDTNDWTPPPHARSPGGPRHLRKSSTDSTATVQIGLRLSHVPDISQEDFDFDASPLQPTTYKALATMPLPQLPAATYNIAPLPAAAYSPAPLPSTTYSIARPLPSQRKPVQASTPLTLQTNFAPSTVPARALSPPYTSPTSSPQQSPRAPSDKMFPATPKPTFPQIERMRESTTQLSPAVYSPSPAVYSLSPTVYSPEKRTATSNPSRASPPGSPESSSSRALKRTKMDWI</sequence>
<dbReference type="OrthoDB" id="5368516at2759"/>
<keyword evidence="2" id="KW-1133">Transmembrane helix</keyword>
<evidence type="ECO:0000256" key="1">
    <source>
        <dbReference type="SAM" id="MobiDB-lite"/>
    </source>
</evidence>
<name>A0A218Z2H4_9HELO</name>
<gene>
    <name evidence="3" type="ORF">B2J93_4690</name>
</gene>
<reference evidence="3 4" key="1">
    <citation type="submission" date="2017-04" db="EMBL/GenBank/DDBJ databases">
        <title>Draft genome sequence of Marssonina coronaria NL1: causal agent of apple blotch.</title>
        <authorList>
            <person name="Cheng Q."/>
        </authorList>
    </citation>
    <scope>NUCLEOTIDE SEQUENCE [LARGE SCALE GENOMIC DNA]</scope>
    <source>
        <strain evidence="3 4">NL1</strain>
    </source>
</reference>
<feature type="transmembrane region" description="Helical" evidence="2">
    <location>
        <begin position="297"/>
        <end position="321"/>
    </location>
</feature>
<feature type="transmembrane region" description="Helical" evidence="2">
    <location>
        <begin position="105"/>
        <end position="127"/>
    </location>
</feature>
<organism evidence="3 4">
    <name type="scientific">Diplocarpon coronariae</name>
    <dbReference type="NCBI Taxonomy" id="2795749"/>
    <lineage>
        <taxon>Eukaryota</taxon>
        <taxon>Fungi</taxon>
        <taxon>Dikarya</taxon>
        <taxon>Ascomycota</taxon>
        <taxon>Pezizomycotina</taxon>
        <taxon>Leotiomycetes</taxon>
        <taxon>Helotiales</taxon>
        <taxon>Drepanopezizaceae</taxon>
        <taxon>Diplocarpon</taxon>
    </lineage>
</organism>
<dbReference type="InParanoid" id="A0A218Z2H4"/>
<comment type="caution">
    <text evidence="3">The sequence shown here is derived from an EMBL/GenBank/DDBJ whole genome shotgun (WGS) entry which is preliminary data.</text>
</comment>
<feature type="transmembrane region" description="Helical" evidence="2">
    <location>
        <begin position="270"/>
        <end position="291"/>
    </location>
</feature>
<evidence type="ECO:0000313" key="4">
    <source>
        <dbReference type="Proteomes" id="UP000242519"/>
    </source>
</evidence>
<dbReference type="Proteomes" id="UP000242519">
    <property type="component" value="Unassembled WGS sequence"/>
</dbReference>
<feature type="compositionally biased region" description="Low complexity" evidence="1">
    <location>
        <begin position="560"/>
        <end position="576"/>
    </location>
</feature>
<dbReference type="STRING" id="503106.A0A218Z2H4"/>
<keyword evidence="4" id="KW-1185">Reference proteome</keyword>
<dbReference type="AlphaFoldDB" id="A0A218Z2H4"/>
<accession>A0A218Z2H4</accession>
<protein>
    <submittedName>
        <fullName evidence="3">Uncharacterized protein</fullName>
    </submittedName>
</protein>
<keyword evidence="2" id="KW-0812">Transmembrane</keyword>
<proteinExistence type="predicted"/>
<evidence type="ECO:0000313" key="3">
    <source>
        <dbReference type="EMBL" id="OWP01840.1"/>
    </source>
</evidence>
<feature type="region of interest" description="Disordered" evidence="1">
    <location>
        <begin position="418"/>
        <end position="456"/>
    </location>
</feature>
<feature type="transmembrane region" description="Helical" evidence="2">
    <location>
        <begin position="147"/>
        <end position="168"/>
    </location>
</feature>
<keyword evidence="2" id="KW-0472">Membrane</keyword>
<feature type="compositionally biased region" description="Low complexity" evidence="1">
    <location>
        <begin position="633"/>
        <end position="647"/>
    </location>
</feature>
<feature type="transmembrane region" description="Helical" evidence="2">
    <location>
        <begin position="229"/>
        <end position="250"/>
    </location>
</feature>
<dbReference type="EMBL" id="MZNU01000257">
    <property type="protein sequence ID" value="OWP01840.1"/>
    <property type="molecule type" value="Genomic_DNA"/>
</dbReference>
<feature type="transmembrane region" description="Helical" evidence="2">
    <location>
        <begin position="65"/>
        <end position="84"/>
    </location>
</feature>
<feature type="transmembrane region" description="Helical" evidence="2">
    <location>
        <begin position="188"/>
        <end position="209"/>
    </location>
</feature>